<evidence type="ECO:0000313" key="1">
    <source>
        <dbReference type="EMBL" id="CAG8458369.1"/>
    </source>
</evidence>
<proteinExistence type="predicted"/>
<accession>A0ACA9K8D8</accession>
<dbReference type="Proteomes" id="UP000789525">
    <property type="component" value="Unassembled WGS sequence"/>
</dbReference>
<organism evidence="1 2">
    <name type="scientific">Acaulospora colombiana</name>
    <dbReference type="NCBI Taxonomy" id="27376"/>
    <lineage>
        <taxon>Eukaryota</taxon>
        <taxon>Fungi</taxon>
        <taxon>Fungi incertae sedis</taxon>
        <taxon>Mucoromycota</taxon>
        <taxon>Glomeromycotina</taxon>
        <taxon>Glomeromycetes</taxon>
        <taxon>Diversisporales</taxon>
        <taxon>Acaulosporaceae</taxon>
        <taxon>Acaulospora</taxon>
    </lineage>
</organism>
<sequence>MPNMPNYFQFLTLMAFHVFMKEKVDVAIVEVGIGGEYDSTNIIEKPMVCGVTSLGLDHQSILGDTIDKISWHKGGIFKENTPAFTVDQPESALDVLKNRAEIVNAPFTKVETPTQESYSGIDIGLSGKHQLKNASLAIELCRIWLDKKRNIKHYDQKIPREFIPGLSEVRLPGRNQMLQLEKYQGITWFLDGAHTLESMRACMEWFRETAMTKDDDENLLETYQIVAKDADYKPITNFTAEEEEDSNLPLEYDAVELFAHGDDISVEERMLDSTFEEFFDLVSDGGEIDESADEGEDFYNINPEKDDKSILSHHKSYQSNEEKEEHEFNLSSSSCIETMGDYIDEGSELDDGLPTSDLNDFDNLKRRSTFKQKVASLLRNIEYSVKPDEVEGFLDVSDESSDDDDEANFTHEVTDYFEEPEEMNDNEEILFDSIENKLDDESTINTSQSDVDMDHSKNIAIELNN</sequence>
<dbReference type="EMBL" id="CAJVPT010001204">
    <property type="protein sequence ID" value="CAG8458369.1"/>
    <property type="molecule type" value="Genomic_DNA"/>
</dbReference>
<reference evidence="1" key="1">
    <citation type="submission" date="2021-06" db="EMBL/GenBank/DDBJ databases">
        <authorList>
            <person name="Kallberg Y."/>
            <person name="Tangrot J."/>
            <person name="Rosling A."/>
        </authorList>
    </citation>
    <scope>NUCLEOTIDE SEQUENCE</scope>
    <source>
        <strain evidence="1">CL356</strain>
    </source>
</reference>
<keyword evidence="2" id="KW-1185">Reference proteome</keyword>
<gene>
    <name evidence="1" type="ORF">ACOLOM_LOCUS1063</name>
</gene>
<feature type="non-terminal residue" evidence="1">
    <location>
        <position position="465"/>
    </location>
</feature>
<protein>
    <submittedName>
        <fullName evidence="1">799_t:CDS:1</fullName>
    </submittedName>
</protein>
<name>A0ACA9K8D8_9GLOM</name>
<comment type="caution">
    <text evidence="1">The sequence shown here is derived from an EMBL/GenBank/DDBJ whole genome shotgun (WGS) entry which is preliminary data.</text>
</comment>
<evidence type="ECO:0000313" key="2">
    <source>
        <dbReference type="Proteomes" id="UP000789525"/>
    </source>
</evidence>